<feature type="non-terminal residue" evidence="1">
    <location>
        <position position="71"/>
    </location>
</feature>
<accession>X1ITR2</accession>
<dbReference type="AlphaFoldDB" id="X1ITR2"/>
<dbReference type="EMBL" id="BARU01035228">
    <property type="protein sequence ID" value="GAH72655.1"/>
    <property type="molecule type" value="Genomic_DNA"/>
</dbReference>
<sequence length="71" mass="8086">MLLVVFLLTIIFGVFAEHLKLTMRWSDLLPSGDKRTTQFNKIIDEFTSATSLVVLVQGEEDRIKEFADNLA</sequence>
<protein>
    <submittedName>
        <fullName evidence="1">Uncharacterized protein</fullName>
    </submittedName>
</protein>
<gene>
    <name evidence="1" type="ORF">S03H2_55175</name>
</gene>
<reference evidence="1" key="1">
    <citation type="journal article" date="2014" name="Front. Microbiol.">
        <title>High frequency of phylogenetically diverse reductive dehalogenase-homologous genes in deep subseafloor sedimentary metagenomes.</title>
        <authorList>
            <person name="Kawai M."/>
            <person name="Futagami T."/>
            <person name="Toyoda A."/>
            <person name="Takaki Y."/>
            <person name="Nishi S."/>
            <person name="Hori S."/>
            <person name="Arai W."/>
            <person name="Tsubouchi T."/>
            <person name="Morono Y."/>
            <person name="Uchiyama I."/>
            <person name="Ito T."/>
            <person name="Fujiyama A."/>
            <person name="Inagaki F."/>
            <person name="Takami H."/>
        </authorList>
    </citation>
    <scope>NUCLEOTIDE SEQUENCE</scope>
    <source>
        <strain evidence="1">Expedition CK06-06</strain>
    </source>
</reference>
<organism evidence="1">
    <name type="scientific">marine sediment metagenome</name>
    <dbReference type="NCBI Taxonomy" id="412755"/>
    <lineage>
        <taxon>unclassified sequences</taxon>
        <taxon>metagenomes</taxon>
        <taxon>ecological metagenomes</taxon>
    </lineage>
</organism>
<name>X1ITR2_9ZZZZ</name>
<comment type="caution">
    <text evidence="1">The sequence shown here is derived from an EMBL/GenBank/DDBJ whole genome shotgun (WGS) entry which is preliminary data.</text>
</comment>
<proteinExistence type="predicted"/>
<evidence type="ECO:0000313" key="1">
    <source>
        <dbReference type="EMBL" id="GAH72655.1"/>
    </source>
</evidence>